<reference evidence="1" key="1">
    <citation type="submission" date="2013-12" db="EMBL/GenBank/DDBJ databases">
        <authorList>
            <person name="Omoto C.K."/>
            <person name="Sibley D."/>
            <person name="Venepally P."/>
            <person name="Hadjithomas M."/>
            <person name="Karamycheva S."/>
            <person name="Brunk B."/>
            <person name="Roos D."/>
            <person name="Caler E."/>
            <person name="Lorenzi H."/>
        </authorList>
    </citation>
    <scope>NUCLEOTIDE SEQUENCE</scope>
</reference>
<organism evidence="1 2">
    <name type="scientific">Gregarina niphandrodes</name>
    <name type="common">Septate eugregarine</name>
    <dbReference type="NCBI Taxonomy" id="110365"/>
    <lineage>
        <taxon>Eukaryota</taxon>
        <taxon>Sar</taxon>
        <taxon>Alveolata</taxon>
        <taxon>Apicomplexa</taxon>
        <taxon>Conoidasida</taxon>
        <taxon>Gregarinasina</taxon>
        <taxon>Eugregarinorida</taxon>
        <taxon>Gregarinidae</taxon>
        <taxon>Gregarina</taxon>
    </lineage>
</organism>
<proteinExistence type="predicted"/>
<name>A0A023AX34_GRENI</name>
<dbReference type="OrthoDB" id="63891at2759"/>
<dbReference type="RefSeq" id="XP_011133468.1">
    <property type="nucleotide sequence ID" value="XM_011135166.1"/>
</dbReference>
<sequence>MKTIVSVEVGSGNSSWGGVLLGALVNPNGTTSSVHGCLARMAKVGCKGGPTIDMLVLAPEEKFLKNTRFCLLDDANRIKVCSPTTEAGTATTFGESAESLMESGEAGHGGTPEMGSFTAVLAAVIKGYLEEKKAGPELTDEICLEIFGKRLGDLFVAKMPGKKRSPEMLSSRPLTSEDVDELWEAVPEEWRPVLVDSVHPLTRVDVEQEATADAAVVSSLAPQPHKCCTWKAWTAGAVVGAATATALGIGLWRTWDMWHPKANTRVEYGHVGLPIRGVTPAQLETLKLDSNACGLVVKDDRLQNAKWTREQGWATLEPCIGGFGTITCSGEVAGKYTDPVCYEFGTPHPFDFLQVWSTVERSDPALCRALCLGPQEQAAREARSIVARFGPPATVGSIPPSKTIPGSDVAEQAKDLLNQHPSVAGCHGTCSAGCYDSELQNIRSCDPCAFATLSCTFKESNVVAVAGTDITLPDLFQGISNLQLPNSTVQSCTYDCRQ</sequence>
<dbReference type="Proteomes" id="UP000019763">
    <property type="component" value="Unassembled WGS sequence"/>
</dbReference>
<dbReference type="GeneID" id="22916039"/>
<accession>A0A023AX34</accession>
<protein>
    <submittedName>
        <fullName evidence="1">Uncharacterized protein</fullName>
    </submittedName>
</protein>
<keyword evidence="2" id="KW-1185">Reference proteome</keyword>
<dbReference type="EMBL" id="AFNH02001345">
    <property type="protein sequence ID" value="EZG43274.1"/>
    <property type="molecule type" value="Genomic_DNA"/>
</dbReference>
<dbReference type="AlphaFoldDB" id="A0A023AX34"/>
<gene>
    <name evidence="1" type="ORF">GNI_178630</name>
</gene>
<evidence type="ECO:0000313" key="1">
    <source>
        <dbReference type="EMBL" id="EZG43274.1"/>
    </source>
</evidence>
<comment type="caution">
    <text evidence="1">The sequence shown here is derived from an EMBL/GenBank/DDBJ whole genome shotgun (WGS) entry which is preliminary data.</text>
</comment>
<evidence type="ECO:0000313" key="2">
    <source>
        <dbReference type="Proteomes" id="UP000019763"/>
    </source>
</evidence>
<dbReference type="VEuPathDB" id="CryptoDB:GNI_178630"/>